<keyword evidence="10" id="KW-1185">Reference proteome</keyword>
<dbReference type="AlphaFoldDB" id="A0A507DP96"/>
<comment type="caution">
    <text evidence="9">The sequence shown here is derived from an EMBL/GenBank/DDBJ whole genome shotgun (WGS) entry which is preliminary data.</text>
</comment>
<keyword evidence="3 5" id="KW-0493">Microtubule</keyword>
<dbReference type="Pfam" id="PF17681">
    <property type="entry name" value="GCP_N_terminal"/>
    <property type="match status" value="1"/>
</dbReference>
<accession>A0A507DP96</accession>
<dbReference type="CDD" id="cd22572">
    <property type="entry name" value="GCP5_NTD"/>
    <property type="match status" value="1"/>
</dbReference>
<evidence type="ECO:0000256" key="2">
    <source>
        <dbReference type="ARBA" id="ARBA00022490"/>
    </source>
</evidence>
<dbReference type="VEuPathDB" id="FungiDB:SeMB42_g00764"/>
<evidence type="ECO:0000256" key="6">
    <source>
        <dbReference type="SAM" id="MobiDB-lite"/>
    </source>
</evidence>
<dbReference type="InterPro" id="IPR007259">
    <property type="entry name" value="GCP"/>
</dbReference>
<dbReference type="GO" id="GO:0007020">
    <property type="term" value="P:microtubule nucleation"/>
    <property type="evidence" value="ECO:0007669"/>
    <property type="project" value="InterPro"/>
</dbReference>
<dbReference type="GO" id="GO:0005816">
    <property type="term" value="C:spindle pole body"/>
    <property type="evidence" value="ECO:0007669"/>
    <property type="project" value="UniProtKB-ARBA"/>
</dbReference>
<dbReference type="PANTHER" id="PTHR19302:SF33">
    <property type="entry name" value="GAMMA-TUBULIN COMPLEX COMPONENT 5"/>
    <property type="match status" value="1"/>
</dbReference>
<keyword evidence="4 5" id="KW-0206">Cytoskeleton</keyword>
<dbReference type="STRING" id="286115.A0A507DP96"/>
<evidence type="ECO:0000256" key="5">
    <source>
        <dbReference type="RuleBase" id="RU363050"/>
    </source>
</evidence>
<keyword evidence="2 5" id="KW-0963">Cytoplasm</keyword>
<proteinExistence type="inferred from homology"/>
<comment type="similarity">
    <text evidence="1 5">Belongs to the TUBGCP family.</text>
</comment>
<gene>
    <name evidence="9" type="ORF">SeMB42_g00764</name>
</gene>
<dbReference type="PANTHER" id="PTHR19302">
    <property type="entry name" value="GAMMA TUBULIN COMPLEX PROTEIN"/>
    <property type="match status" value="1"/>
</dbReference>
<evidence type="ECO:0000256" key="1">
    <source>
        <dbReference type="ARBA" id="ARBA00010337"/>
    </source>
</evidence>
<dbReference type="GO" id="GO:0000922">
    <property type="term" value="C:spindle pole"/>
    <property type="evidence" value="ECO:0007669"/>
    <property type="project" value="InterPro"/>
</dbReference>
<sequence length="920" mass="104363">MQPEGSCAITMMDRSPSTNSIRSSVSDGFRRRRNVPLEQLIQKHLGSITNVSKYDKLLRFHKFGSTDRHQVHQRLERLVERFQLFGLDDRGSALESLINKVETVASSDITDCLRLILDLSDSPIRALWRSYDLEQAEKAAEALNLTWQDIVQDDPLQGDHWSVRTMEGDEFLDGDDEGYDEGIFTDESSRSASFVQTGKSGPLAKMLEAIQYERPLLLKGLKQIQYWNRQSESVPDTIFDFNLPTTLSVALVRHEQKSVNHFHRASASTNYVSEVDLLREVLFLLSGNAACIFREVLPCLYDVDMKVALTHATSGAVCHMLAKFAEVGSMLARIRLFSKQVQLDTNMHLHSRTIQTFADAVGDLVVTFDSKTATLQRHYQSHLRDSEGGTGVASLLELWDGLHNDFDLVIELDNLVDRVTQESDSFALIARLYSLVGDQLLINSSTSSAMLTLFVRTLRPALESIECFINAGALGLAGDSIIKRIKDVPKQSPEFWFESLRLRYVVVPFLKVIADDVLVTGKSRMLLNECRVKQVVDETRSLYDEFVAIVKTEIGLLASPFCSSAVDDTDTPLTIQAHLCITTMPSPNEASQSSTLPSDRVVSLENVITNALQSLIHPRRLRVGRLLTRTLRSRFGIEHQLHVLPRCCFMLEGKAMSDFCSGLYQYTESRRELCDASVIHNLFMSAIADCCDPDDFQHIRWLIPAKWKSQALSFTMLEDIKIDHEATWPTSLFISEAIRSQYNTIACLLIQAKYVQLGLEKDVVIGNKRQHSHTRSRETENLWRALRSRLLQFVQGLLSHLLHTVIAESIYKFEQAIRNADELNVLISSHTQLVQNVFSQCLLHPRAKPVMTPIRRILGLSHDLAFHYSEGRHKVMLPDDDRVLLLTGRRKFEEWRMFVVNALRSSRGRQLESLAVRLDF</sequence>
<protein>
    <recommendedName>
        <fullName evidence="5">Spindle pole body component</fullName>
    </recommendedName>
</protein>
<feature type="compositionally biased region" description="Polar residues" evidence="6">
    <location>
        <begin position="15"/>
        <end position="25"/>
    </location>
</feature>
<evidence type="ECO:0000259" key="8">
    <source>
        <dbReference type="Pfam" id="PF17681"/>
    </source>
</evidence>
<feature type="domain" description="Gamma tubulin complex component protein N-terminal" evidence="8">
    <location>
        <begin position="278"/>
        <end position="545"/>
    </location>
</feature>
<evidence type="ECO:0000259" key="7">
    <source>
        <dbReference type="Pfam" id="PF04130"/>
    </source>
</evidence>
<dbReference type="GO" id="GO:0051225">
    <property type="term" value="P:spindle assembly"/>
    <property type="evidence" value="ECO:0007669"/>
    <property type="project" value="TreeGrafter"/>
</dbReference>
<dbReference type="GO" id="GO:0005874">
    <property type="term" value="C:microtubule"/>
    <property type="evidence" value="ECO:0007669"/>
    <property type="project" value="UniProtKB-KW"/>
</dbReference>
<dbReference type="GO" id="GO:0043015">
    <property type="term" value="F:gamma-tubulin binding"/>
    <property type="evidence" value="ECO:0007669"/>
    <property type="project" value="InterPro"/>
</dbReference>
<dbReference type="Proteomes" id="UP000317494">
    <property type="component" value="Unassembled WGS sequence"/>
</dbReference>
<dbReference type="InterPro" id="IPR059169">
    <property type="entry name" value="GCP5_N_ext"/>
</dbReference>
<dbReference type="InterPro" id="IPR042241">
    <property type="entry name" value="GCP_C_sf"/>
</dbReference>
<dbReference type="Gene3D" id="1.20.120.1900">
    <property type="entry name" value="Gamma-tubulin complex, C-terminal domain"/>
    <property type="match status" value="1"/>
</dbReference>
<dbReference type="EMBL" id="QEAN01000016">
    <property type="protein sequence ID" value="TPX53484.1"/>
    <property type="molecule type" value="Genomic_DNA"/>
</dbReference>
<dbReference type="GO" id="GO:0031122">
    <property type="term" value="P:cytoplasmic microtubule organization"/>
    <property type="evidence" value="ECO:0007669"/>
    <property type="project" value="TreeGrafter"/>
</dbReference>
<feature type="region of interest" description="Disordered" evidence="6">
    <location>
        <begin position="1"/>
        <end position="25"/>
    </location>
</feature>
<feature type="domain" description="Gamma tubulin complex component C-terminal" evidence="7">
    <location>
        <begin position="714"/>
        <end position="920"/>
    </location>
</feature>
<dbReference type="GO" id="GO:0000930">
    <property type="term" value="C:gamma-tubulin complex"/>
    <property type="evidence" value="ECO:0007669"/>
    <property type="project" value="TreeGrafter"/>
</dbReference>
<reference evidence="9 10" key="1">
    <citation type="journal article" date="2019" name="Sci. Rep.">
        <title>Comparative genomics of chytrid fungi reveal insights into the obligate biotrophic and pathogenic lifestyle of Synchytrium endobioticum.</title>
        <authorList>
            <person name="van de Vossenberg B.T.L.H."/>
            <person name="Warris S."/>
            <person name="Nguyen H.D.T."/>
            <person name="van Gent-Pelzer M.P.E."/>
            <person name="Joly D.L."/>
            <person name="van de Geest H.C."/>
            <person name="Bonants P.J.M."/>
            <person name="Smith D.S."/>
            <person name="Levesque C.A."/>
            <person name="van der Lee T.A.J."/>
        </authorList>
    </citation>
    <scope>NUCLEOTIDE SEQUENCE [LARGE SCALE GENOMIC DNA]</scope>
    <source>
        <strain evidence="9 10">MB42</strain>
    </source>
</reference>
<dbReference type="GO" id="GO:0051321">
    <property type="term" value="P:meiotic cell cycle"/>
    <property type="evidence" value="ECO:0007669"/>
    <property type="project" value="TreeGrafter"/>
</dbReference>
<evidence type="ECO:0000256" key="4">
    <source>
        <dbReference type="ARBA" id="ARBA00023212"/>
    </source>
</evidence>
<evidence type="ECO:0000313" key="9">
    <source>
        <dbReference type="EMBL" id="TPX53484.1"/>
    </source>
</evidence>
<dbReference type="Pfam" id="PF04130">
    <property type="entry name" value="GCP_C_terminal"/>
    <property type="match status" value="1"/>
</dbReference>
<name>A0A507DP96_9FUNG</name>
<dbReference type="GO" id="GO:0000278">
    <property type="term" value="P:mitotic cell cycle"/>
    <property type="evidence" value="ECO:0007669"/>
    <property type="project" value="TreeGrafter"/>
</dbReference>
<comment type="subcellular location">
    <subcellularLocation>
        <location evidence="5">Cytoplasm</location>
        <location evidence="5">Cytoskeleton</location>
        <location evidence="5">Microtubule organizing center</location>
    </subcellularLocation>
</comment>
<dbReference type="GO" id="GO:0051011">
    <property type="term" value="F:microtubule minus-end binding"/>
    <property type="evidence" value="ECO:0007669"/>
    <property type="project" value="TreeGrafter"/>
</dbReference>
<dbReference type="InterPro" id="IPR040457">
    <property type="entry name" value="GCP_C"/>
</dbReference>
<evidence type="ECO:0000313" key="10">
    <source>
        <dbReference type="Proteomes" id="UP000317494"/>
    </source>
</evidence>
<dbReference type="InterPro" id="IPR041470">
    <property type="entry name" value="GCP_N"/>
</dbReference>
<evidence type="ECO:0000256" key="3">
    <source>
        <dbReference type="ARBA" id="ARBA00022701"/>
    </source>
</evidence>
<organism evidence="9 10">
    <name type="scientific">Synchytrium endobioticum</name>
    <dbReference type="NCBI Taxonomy" id="286115"/>
    <lineage>
        <taxon>Eukaryota</taxon>
        <taxon>Fungi</taxon>
        <taxon>Fungi incertae sedis</taxon>
        <taxon>Chytridiomycota</taxon>
        <taxon>Chytridiomycota incertae sedis</taxon>
        <taxon>Chytridiomycetes</taxon>
        <taxon>Synchytriales</taxon>
        <taxon>Synchytriaceae</taxon>
        <taxon>Synchytrium</taxon>
    </lineage>
</organism>